<dbReference type="AlphaFoldDB" id="A0A9W8I2U2"/>
<dbReference type="OrthoDB" id="418179at2759"/>
<gene>
    <name evidence="1" type="primary">SER33_2</name>
    <name evidence="1" type="ORF">IWW36_005887</name>
</gene>
<sequence length="90" mass="10142">TENYPPTMSDTLKIESVPISRRDSFNARDQQTRALKPFNSGDIKILLLENVSQKAVEMLNKAGYQVEFHTKALDKATLIEKIKDVHAIGI</sequence>
<accession>A0A9W8I2U2</accession>
<feature type="non-terminal residue" evidence="1">
    <location>
        <position position="90"/>
    </location>
</feature>
<evidence type="ECO:0000313" key="2">
    <source>
        <dbReference type="Proteomes" id="UP001139887"/>
    </source>
</evidence>
<dbReference type="EMBL" id="JANBUW010001747">
    <property type="protein sequence ID" value="KAJ2842493.1"/>
    <property type="molecule type" value="Genomic_DNA"/>
</dbReference>
<name>A0A9W8I2U2_9FUNG</name>
<protein>
    <submittedName>
        <fullName evidence="1">D-3-phosphoglycerate dehydrogenase 2</fullName>
    </submittedName>
</protein>
<reference evidence="1" key="1">
    <citation type="submission" date="2022-07" db="EMBL/GenBank/DDBJ databases">
        <title>Phylogenomic reconstructions and comparative analyses of Kickxellomycotina fungi.</title>
        <authorList>
            <person name="Reynolds N.K."/>
            <person name="Stajich J.E."/>
            <person name="Barry K."/>
            <person name="Grigoriev I.V."/>
            <person name="Crous P."/>
            <person name="Smith M.E."/>
        </authorList>
    </citation>
    <scope>NUCLEOTIDE SEQUENCE</scope>
    <source>
        <strain evidence="1">NRRL 1566</strain>
    </source>
</reference>
<evidence type="ECO:0000313" key="1">
    <source>
        <dbReference type="EMBL" id="KAJ2842493.1"/>
    </source>
</evidence>
<feature type="non-terminal residue" evidence="1">
    <location>
        <position position="1"/>
    </location>
</feature>
<keyword evidence="2" id="KW-1185">Reference proteome</keyword>
<dbReference type="Gene3D" id="3.40.50.720">
    <property type="entry name" value="NAD(P)-binding Rossmann-like Domain"/>
    <property type="match status" value="1"/>
</dbReference>
<dbReference type="SUPFAM" id="SSF52283">
    <property type="entry name" value="Formate/glycerate dehydrogenase catalytic domain-like"/>
    <property type="match status" value="1"/>
</dbReference>
<dbReference type="Proteomes" id="UP001139887">
    <property type="component" value="Unassembled WGS sequence"/>
</dbReference>
<proteinExistence type="predicted"/>
<organism evidence="1 2">
    <name type="scientific">Coemansia brasiliensis</name>
    <dbReference type="NCBI Taxonomy" id="2650707"/>
    <lineage>
        <taxon>Eukaryota</taxon>
        <taxon>Fungi</taxon>
        <taxon>Fungi incertae sedis</taxon>
        <taxon>Zoopagomycota</taxon>
        <taxon>Kickxellomycotina</taxon>
        <taxon>Kickxellomycetes</taxon>
        <taxon>Kickxellales</taxon>
        <taxon>Kickxellaceae</taxon>
        <taxon>Coemansia</taxon>
    </lineage>
</organism>
<comment type="caution">
    <text evidence="1">The sequence shown here is derived from an EMBL/GenBank/DDBJ whole genome shotgun (WGS) entry which is preliminary data.</text>
</comment>